<dbReference type="AlphaFoldDB" id="A0A9X3EI32"/>
<keyword evidence="2" id="KW-0472">Membrane</keyword>
<keyword evidence="2" id="KW-0812">Transmembrane</keyword>
<accession>A0A9X3EI32</accession>
<name>A0A9X3EI32_9BACT</name>
<dbReference type="RefSeq" id="WP_267766022.1">
    <property type="nucleotide sequence ID" value="NZ_JAPNKE010000002.1"/>
</dbReference>
<feature type="transmembrane region" description="Helical" evidence="2">
    <location>
        <begin position="233"/>
        <end position="255"/>
    </location>
</feature>
<reference evidence="3" key="1">
    <citation type="submission" date="2022-11" db="EMBL/GenBank/DDBJ databases">
        <title>Minimal conservation of predation-associated metabolite biosynthetic gene clusters underscores biosynthetic potential of Myxococcota including descriptions for ten novel species: Archangium lansinium sp. nov., Myxococcus landrumus sp. nov., Nannocystis bai.</title>
        <authorList>
            <person name="Ahearne A."/>
            <person name="Stevens C."/>
            <person name="Phillips K."/>
        </authorList>
    </citation>
    <scope>NUCLEOTIDE SEQUENCE</scope>
    <source>
        <strain evidence="3">Na p29</strain>
    </source>
</reference>
<feature type="compositionally biased region" description="Pro residues" evidence="1">
    <location>
        <begin position="117"/>
        <end position="128"/>
    </location>
</feature>
<protein>
    <submittedName>
        <fullName evidence="3">Uncharacterized protein</fullName>
    </submittedName>
</protein>
<feature type="region of interest" description="Disordered" evidence="1">
    <location>
        <begin position="102"/>
        <end position="158"/>
    </location>
</feature>
<dbReference type="EMBL" id="JAPNKE010000002">
    <property type="protein sequence ID" value="MCY1004472.1"/>
    <property type="molecule type" value="Genomic_DNA"/>
</dbReference>
<evidence type="ECO:0000313" key="4">
    <source>
        <dbReference type="Proteomes" id="UP001150924"/>
    </source>
</evidence>
<comment type="caution">
    <text evidence="3">The sequence shown here is derived from an EMBL/GenBank/DDBJ whole genome shotgun (WGS) entry which is preliminary data.</text>
</comment>
<dbReference type="Proteomes" id="UP001150924">
    <property type="component" value="Unassembled WGS sequence"/>
</dbReference>
<keyword evidence="4" id="KW-1185">Reference proteome</keyword>
<feature type="compositionally biased region" description="Low complexity" evidence="1">
    <location>
        <begin position="105"/>
        <end position="116"/>
    </location>
</feature>
<evidence type="ECO:0000313" key="3">
    <source>
        <dbReference type="EMBL" id="MCY1004472.1"/>
    </source>
</evidence>
<keyword evidence="2" id="KW-1133">Transmembrane helix</keyword>
<proteinExistence type="predicted"/>
<gene>
    <name evidence="3" type="ORF">OV079_02580</name>
</gene>
<feature type="compositionally biased region" description="Low complexity" evidence="1">
    <location>
        <begin position="129"/>
        <end position="156"/>
    </location>
</feature>
<evidence type="ECO:0000256" key="2">
    <source>
        <dbReference type="SAM" id="Phobius"/>
    </source>
</evidence>
<organism evidence="3 4">
    <name type="scientific">Nannocystis pusilla</name>
    <dbReference type="NCBI Taxonomy" id="889268"/>
    <lineage>
        <taxon>Bacteria</taxon>
        <taxon>Pseudomonadati</taxon>
        <taxon>Myxococcota</taxon>
        <taxon>Polyangia</taxon>
        <taxon>Nannocystales</taxon>
        <taxon>Nannocystaceae</taxon>
        <taxon>Nannocystis</taxon>
    </lineage>
</organism>
<sequence>MLAPPSSVPRQPSKAAAQKAFNDGEWETALDLYLELAKVPGAHPPHVLIGAHDSLRALHRAEPTETRHLCRALDLAREVLRRDDLSVDDRAYWLGLEADDAQLAPTSCEPTPNETSEPPPTEPPPEPSPSEQTPASETPDTTAAVPEGPAVAPAAEVKPRRSIARIASGSVLSAIGTGLLAGMVGALARRGQTDSEIASLTANVLTEQRSPTAAEEEAVEAANASYKRLGTTAWVLGSVGTVSLLTGLVVLLAPARAPSLARLRPKAGGLVYFF</sequence>
<evidence type="ECO:0000256" key="1">
    <source>
        <dbReference type="SAM" id="MobiDB-lite"/>
    </source>
</evidence>
<feature type="transmembrane region" description="Helical" evidence="2">
    <location>
        <begin position="166"/>
        <end position="188"/>
    </location>
</feature>